<dbReference type="Gene3D" id="1.20.1720.10">
    <property type="entry name" value="Multidrug resistance protein D"/>
    <property type="match status" value="1"/>
</dbReference>
<keyword evidence="3 6" id="KW-0812">Transmembrane</keyword>
<dbReference type="AlphaFoldDB" id="A0A845QDA4"/>
<accession>A0A845QDA4</accession>
<feature type="transmembrane region" description="Helical" evidence="6">
    <location>
        <begin position="29"/>
        <end position="49"/>
    </location>
</feature>
<dbReference type="PROSITE" id="PS50850">
    <property type="entry name" value="MFS"/>
    <property type="match status" value="1"/>
</dbReference>
<dbReference type="InterPro" id="IPR036259">
    <property type="entry name" value="MFS_trans_sf"/>
</dbReference>
<dbReference type="InterPro" id="IPR011701">
    <property type="entry name" value="MFS"/>
</dbReference>
<evidence type="ECO:0000256" key="1">
    <source>
        <dbReference type="ARBA" id="ARBA00004141"/>
    </source>
</evidence>
<evidence type="ECO:0000313" key="8">
    <source>
        <dbReference type="EMBL" id="NBG96409.1"/>
    </source>
</evidence>
<evidence type="ECO:0000256" key="6">
    <source>
        <dbReference type="SAM" id="Phobius"/>
    </source>
</evidence>
<protein>
    <submittedName>
        <fullName evidence="8">MFS transporter</fullName>
    </submittedName>
</protein>
<evidence type="ECO:0000256" key="3">
    <source>
        <dbReference type="ARBA" id="ARBA00022692"/>
    </source>
</evidence>
<evidence type="ECO:0000256" key="4">
    <source>
        <dbReference type="ARBA" id="ARBA00022989"/>
    </source>
</evidence>
<feature type="transmembrane region" description="Helical" evidence="6">
    <location>
        <begin position="325"/>
        <end position="343"/>
    </location>
</feature>
<organism evidence="8 9">
    <name type="scientific">Pyruvatibacter mobilis</name>
    <dbReference type="NCBI Taxonomy" id="1712261"/>
    <lineage>
        <taxon>Bacteria</taxon>
        <taxon>Pseudomonadati</taxon>
        <taxon>Pseudomonadota</taxon>
        <taxon>Alphaproteobacteria</taxon>
        <taxon>Hyphomicrobiales</taxon>
        <taxon>Parvibaculaceae</taxon>
        <taxon>Pyruvatibacter</taxon>
    </lineage>
</organism>
<reference evidence="8 9" key="1">
    <citation type="journal article" date="2016" name="Int. J. Syst. Evol. Microbiol.">
        <title>Pyruvatibacter mobilis gen. nov., sp. nov., a marine bacterium from the culture broth of Picochlorum sp. 122.</title>
        <authorList>
            <person name="Wang G."/>
            <person name="Tang M."/>
            <person name="Wu H."/>
            <person name="Dai S."/>
            <person name="Li T."/>
            <person name="Chen C."/>
            <person name="He H."/>
            <person name="Fan J."/>
            <person name="Xiang W."/>
            <person name="Li X."/>
        </authorList>
    </citation>
    <scope>NUCLEOTIDE SEQUENCE [LARGE SCALE GENOMIC DNA]</scope>
    <source>
        <strain evidence="8 9">GYP-11</strain>
    </source>
</reference>
<evidence type="ECO:0000259" key="7">
    <source>
        <dbReference type="PROSITE" id="PS50850"/>
    </source>
</evidence>
<evidence type="ECO:0000256" key="5">
    <source>
        <dbReference type="ARBA" id="ARBA00023136"/>
    </source>
</evidence>
<feature type="transmembrane region" description="Helical" evidence="6">
    <location>
        <begin position="69"/>
        <end position="89"/>
    </location>
</feature>
<keyword evidence="2" id="KW-0813">Transport</keyword>
<feature type="transmembrane region" description="Helical" evidence="6">
    <location>
        <begin position="301"/>
        <end position="319"/>
    </location>
</feature>
<feature type="transmembrane region" description="Helical" evidence="6">
    <location>
        <begin position="155"/>
        <end position="179"/>
    </location>
</feature>
<dbReference type="OrthoDB" id="7494101at2"/>
<keyword evidence="5 6" id="KW-0472">Membrane</keyword>
<evidence type="ECO:0000256" key="2">
    <source>
        <dbReference type="ARBA" id="ARBA00022448"/>
    </source>
</evidence>
<dbReference type="PANTHER" id="PTHR42718:SF9">
    <property type="entry name" value="MAJOR FACILITATOR SUPERFAMILY MULTIDRUG TRANSPORTER MFSC"/>
    <property type="match status" value="1"/>
</dbReference>
<dbReference type="EMBL" id="WXYQ01000007">
    <property type="protein sequence ID" value="NBG96409.1"/>
    <property type="molecule type" value="Genomic_DNA"/>
</dbReference>
<feature type="transmembrane region" description="Helical" evidence="6">
    <location>
        <begin position="364"/>
        <end position="383"/>
    </location>
</feature>
<dbReference type="RefSeq" id="WP_160588476.1">
    <property type="nucleotide sequence ID" value="NZ_BMHN01000001.1"/>
</dbReference>
<dbReference type="SUPFAM" id="SSF103473">
    <property type="entry name" value="MFS general substrate transporter"/>
    <property type="match status" value="1"/>
</dbReference>
<comment type="subcellular location">
    <subcellularLocation>
        <location evidence="1">Membrane</location>
        <topology evidence="1">Multi-pass membrane protein</topology>
    </subcellularLocation>
</comment>
<feature type="transmembrane region" description="Helical" evidence="6">
    <location>
        <begin position="96"/>
        <end position="116"/>
    </location>
</feature>
<dbReference type="Proteomes" id="UP000470384">
    <property type="component" value="Unassembled WGS sequence"/>
</dbReference>
<feature type="transmembrane region" description="Helical" evidence="6">
    <location>
        <begin position="389"/>
        <end position="408"/>
    </location>
</feature>
<dbReference type="Pfam" id="PF07690">
    <property type="entry name" value="MFS_1"/>
    <property type="match status" value="1"/>
</dbReference>
<dbReference type="GeneID" id="300655561"/>
<feature type="transmembrane region" description="Helical" evidence="6">
    <location>
        <begin position="232"/>
        <end position="257"/>
    </location>
</feature>
<feature type="domain" description="Major facilitator superfamily (MFS) profile" evidence="7">
    <location>
        <begin position="30"/>
        <end position="414"/>
    </location>
</feature>
<dbReference type="PANTHER" id="PTHR42718">
    <property type="entry name" value="MAJOR FACILITATOR SUPERFAMILY MULTIDRUG TRANSPORTER MFSC"/>
    <property type="match status" value="1"/>
</dbReference>
<dbReference type="InterPro" id="IPR020846">
    <property type="entry name" value="MFS_dom"/>
</dbReference>
<proteinExistence type="predicted"/>
<feature type="transmembrane region" description="Helical" evidence="6">
    <location>
        <begin position="269"/>
        <end position="289"/>
    </location>
</feature>
<dbReference type="GO" id="GO:0022857">
    <property type="term" value="F:transmembrane transporter activity"/>
    <property type="evidence" value="ECO:0007669"/>
    <property type="project" value="InterPro"/>
</dbReference>
<dbReference type="GO" id="GO:0016020">
    <property type="term" value="C:membrane"/>
    <property type="evidence" value="ECO:0007669"/>
    <property type="project" value="UniProtKB-SubCell"/>
</dbReference>
<name>A0A845QDA4_9HYPH</name>
<comment type="caution">
    <text evidence="8">The sequence shown here is derived from an EMBL/GenBank/DDBJ whole genome shotgun (WGS) entry which is preliminary data.</text>
</comment>
<keyword evidence="4 6" id="KW-1133">Transmembrane helix</keyword>
<feature type="transmembrane region" description="Helical" evidence="6">
    <location>
        <begin position="122"/>
        <end position="143"/>
    </location>
</feature>
<gene>
    <name evidence="8" type="ORF">GTQ45_11760</name>
</gene>
<keyword evidence="9" id="KW-1185">Reference proteome</keyword>
<feature type="transmembrane region" description="Helical" evidence="6">
    <location>
        <begin position="185"/>
        <end position="205"/>
    </location>
</feature>
<sequence length="414" mass="43575">MPFDKPIDRPDASAPDTPAIARVTEARRLLIISSIVAVNMLSLAATDLYLPSIPELPRILGASVESVQFTLVTFSLGFAFAQILIGALGDVFSRRAVLVTSMLLFIPATVACALAPGVEMLITARLVQGASAAAGAALTAPLIRDLFSEERAVQAMSVIGGIDAVIPAFAPIVGAWVFTQFGWEANFWLVALLALPATVVAFIAMPSERQSAHVDIVGALTGYSVLLRSPAYLGYALSHAIAIAGLLTLVFSLPVLLDTYMEGGPREFILTQILWVGSFLGFTWITGIVSRRIGVDPMIRLGSLLQIGSSFAVLAYVLLAGTPLWWMVALLATPVCIGFGLRAGAGFAQAMRLFPSHAARASSFILFVSMLAAAAGTGAVAPFLEWGLWSAPVAMTVSGLAGHALLRLTRHGQS</sequence>
<evidence type="ECO:0000313" key="9">
    <source>
        <dbReference type="Proteomes" id="UP000470384"/>
    </source>
</evidence>